<evidence type="ECO:0000256" key="1">
    <source>
        <dbReference type="SAM" id="MobiDB-lite"/>
    </source>
</evidence>
<proteinExistence type="predicted"/>
<gene>
    <name evidence="3" type="ORF">TNIN_229851</name>
</gene>
<dbReference type="Proteomes" id="UP000886998">
    <property type="component" value="Unassembled WGS sequence"/>
</dbReference>
<accession>A0A8X6XFV4</accession>
<reference evidence="3" key="1">
    <citation type="submission" date="2020-08" db="EMBL/GenBank/DDBJ databases">
        <title>Multicomponent nature underlies the extraordinary mechanical properties of spider dragline silk.</title>
        <authorList>
            <person name="Kono N."/>
            <person name="Nakamura H."/>
            <person name="Mori M."/>
            <person name="Yoshida Y."/>
            <person name="Ohtoshi R."/>
            <person name="Malay A.D."/>
            <person name="Moran D.A.P."/>
            <person name="Tomita M."/>
            <person name="Numata K."/>
            <person name="Arakawa K."/>
        </authorList>
    </citation>
    <scope>NUCLEOTIDE SEQUENCE</scope>
</reference>
<evidence type="ECO:0000256" key="2">
    <source>
        <dbReference type="SAM" id="Phobius"/>
    </source>
</evidence>
<keyword evidence="4" id="KW-1185">Reference proteome</keyword>
<keyword evidence="2" id="KW-1133">Transmembrane helix</keyword>
<dbReference type="EMBL" id="BMAV01008703">
    <property type="protein sequence ID" value="GFY52464.1"/>
    <property type="molecule type" value="Genomic_DNA"/>
</dbReference>
<comment type="caution">
    <text evidence="3">The sequence shown here is derived from an EMBL/GenBank/DDBJ whole genome shotgun (WGS) entry which is preliminary data.</text>
</comment>
<organism evidence="3 4">
    <name type="scientific">Trichonephila inaurata madagascariensis</name>
    <dbReference type="NCBI Taxonomy" id="2747483"/>
    <lineage>
        <taxon>Eukaryota</taxon>
        <taxon>Metazoa</taxon>
        <taxon>Ecdysozoa</taxon>
        <taxon>Arthropoda</taxon>
        <taxon>Chelicerata</taxon>
        <taxon>Arachnida</taxon>
        <taxon>Araneae</taxon>
        <taxon>Araneomorphae</taxon>
        <taxon>Entelegynae</taxon>
        <taxon>Araneoidea</taxon>
        <taxon>Nephilidae</taxon>
        <taxon>Trichonephila</taxon>
        <taxon>Trichonephila inaurata</taxon>
    </lineage>
</organism>
<keyword evidence="2" id="KW-0472">Membrane</keyword>
<keyword evidence="2" id="KW-0812">Transmembrane</keyword>
<feature type="transmembrane region" description="Helical" evidence="2">
    <location>
        <begin position="44"/>
        <end position="70"/>
    </location>
</feature>
<evidence type="ECO:0008006" key="5">
    <source>
        <dbReference type="Google" id="ProtNLM"/>
    </source>
</evidence>
<feature type="region of interest" description="Disordered" evidence="1">
    <location>
        <begin position="14"/>
        <end position="38"/>
    </location>
</feature>
<protein>
    <recommendedName>
        <fullName evidence="5">Transmembrane protein</fullName>
    </recommendedName>
</protein>
<evidence type="ECO:0000313" key="4">
    <source>
        <dbReference type="Proteomes" id="UP000886998"/>
    </source>
</evidence>
<sequence length="123" mass="14341">MQTIPFRLDLSLPSERKNTHKQKSKARISSTSRMKGRKSSRGEIYGWIVGPWLIPIGLTTSLCCFIAFHLKLYNGYSVLLFAFIWRKTKRIEKYDAIAIKKKTLDEILFSEREPKINVAIDEY</sequence>
<evidence type="ECO:0000313" key="3">
    <source>
        <dbReference type="EMBL" id="GFY52464.1"/>
    </source>
</evidence>
<name>A0A8X6XFV4_9ARAC</name>
<dbReference type="AlphaFoldDB" id="A0A8X6XFV4"/>